<gene>
    <name evidence="2" type="ORF">F5878DRAFT_22479</name>
</gene>
<keyword evidence="1" id="KW-0472">Membrane</keyword>
<evidence type="ECO:0000313" key="3">
    <source>
        <dbReference type="Proteomes" id="UP001163846"/>
    </source>
</evidence>
<sequence length="181" mass="19582">MFVTILKKRVDVCARVCIKAVSNPSSVAIEDLGVSAESDCLIADAEYLFLRLSQSSRHSPPETFPQTSVSEDGSSSIINKGTLYNPSLFVFFHCPLIAILCFIKFSMIPLFLSTPANESSTPPSGAVLFGVIFGVISTSALLAVAIVWSLFAYHLLPHVEDIWAAFLLDLEVSHCQASVTP</sequence>
<keyword evidence="3" id="KW-1185">Reference proteome</keyword>
<comment type="caution">
    <text evidence="2">The sequence shown here is derived from an EMBL/GenBank/DDBJ whole genome shotgun (WGS) entry which is preliminary data.</text>
</comment>
<accession>A0AA38UGT6</accession>
<keyword evidence="1" id="KW-1133">Transmembrane helix</keyword>
<feature type="transmembrane region" description="Helical" evidence="1">
    <location>
        <begin position="88"/>
        <end position="112"/>
    </location>
</feature>
<feature type="transmembrane region" description="Helical" evidence="1">
    <location>
        <begin position="124"/>
        <end position="151"/>
    </location>
</feature>
<dbReference type="Proteomes" id="UP001163846">
    <property type="component" value="Unassembled WGS sequence"/>
</dbReference>
<evidence type="ECO:0000256" key="1">
    <source>
        <dbReference type="SAM" id="Phobius"/>
    </source>
</evidence>
<dbReference type="AlphaFoldDB" id="A0AA38UGT6"/>
<name>A0AA38UGT6_9AGAR</name>
<reference evidence="2" key="1">
    <citation type="submission" date="2022-08" db="EMBL/GenBank/DDBJ databases">
        <authorList>
            <consortium name="DOE Joint Genome Institute"/>
            <person name="Min B."/>
            <person name="Riley R."/>
            <person name="Sierra-Patev S."/>
            <person name="Naranjo-Ortiz M."/>
            <person name="Looney B."/>
            <person name="Konkel Z."/>
            <person name="Slot J.C."/>
            <person name="Sakamoto Y."/>
            <person name="Steenwyk J.L."/>
            <person name="Rokas A."/>
            <person name="Carro J."/>
            <person name="Camarero S."/>
            <person name="Ferreira P."/>
            <person name="Molpeceres G."/>
            <person name="Ruiz-Duenas F.J."/>
            <person name="Serrano A."/>
            <person name="Henrissat B."/>
            <person name="Drula E."/>
            <person name="Hughes K.W."/>
            <person name="Mata J.L."/>
            <person name="Ishikawa N.K."/>
            <person name="Vargas-Isla R."/>
            <person name="Ushijima S."/>
            <person name="Smith C.A."/>
            <person name="Ahrendt S."/>
            <person name="Andreopoulos W."/>
            <person name="He G."/>
            <person name="Labutti K."/>
            <person name="Lipzen A."/>
            <person name="Ng V."/>
            <person name="Sandor L."/>
            <person name="Barry K."/>
            <person name="Martinez A.T."/>
            <person name="Xiao Y."/>
            <person name="Gibbons J.G."/>
            <person name="Terashima K."/>
            <person name="Hibbett D.S."/>
            <person name="Grigoriev I.V."/>
        </authorList>
    </citation>
    <scope>NUCLEOTIDE SEQUENCE</scope>
    <source>
        <strain evidence="2">TFB9207</strain>
    </source>
</reference>
<dbReference type="EMBL" id="MU806044">
    <property type="protein sequence ID" value="KAJ3841302.1"/>
    <property type="molecule type" value="Genomic_DNA"/>
</dbReference>
<organism evidence="2 3">
    <name type="scientific">Lentinula raphanica</name>
    <dbReference type="NCBI Taxonomy" id="153919"/>
    <lineage>
        <taxon>Eukaryota</taxon>
        <taxon>Fungi</taxon>
        <taxon>Dikarya</taxon>
        <taxon>Basidiomycota</taxon>
        <taxon>Agaricomycotina</taxon>
        <taxon>Agaricomycetes</taxon>
        <taxon>Agaricomycetidae</taxon>
        <taxon>Agaricales</taxon>
        <taxon>Marasmiineae</taxon>
        <taxon>Omphalotaceae</taxon>
        <taxon>Lentinula</taxon>
    </lineage>
</organism>
<proteinExistence type="predicted"/>
<protein>
    <submittedName>
        <fullName evidence="2">Uncharacterized protein</fullName>
    </submittedName>
</protein>
<keyword evidence="1" id="KW-0812">Transmembrane</keyword>
<evidence type="ECO:0000313" key="2">
    <source>
        <dbReference type="EMBL" id="KAJ3841302.1"/>
    </source>
</evidence>